<feature type="transmembrane region" description="Helical" evidence="1">
    <location>
        <begin position="265"/>
        <end position="289"/>
    </location>
</feature>
<feature type="transmembrane region" description="Helical" evidence="1">
    <location>
        <begin position="301"/>
        <end position="325"/>
    </location>
</feature>
<evidence type="ECO:0000313" key="3">
    <source>
        <dbReference type="Proteomes" id="UP000191672"/>
    </source>
</evidence>
<keyword evidence="3" id="KW-1185">Reference proteome</keyword>
<accession>A0A1V6Q3N3</accession>
<name>A0A1V6Q3N3_9EURO</name>
<evidence type="ECO:0000256" key="1">
    <source>
        <dbReference type="SAM" id="Phobius"/>
    </source>
</evidence>
<dbReference type="Proteomes" id="UP000191672">
    <property type="component" value="Unassembled WGS sequence"/>
</dbReference>
<dbReference type="EMBL" id="MDYN01000015">
    <property type="protein sequence ID" value="OQD83841.1"/>
    <property type="molecule type" value="Genomic_DNA"/>
</dbReference>
<sequence length="370" mass="42010">MCYALVSALQHLDFSNFIGTASSLFPSVPSSLLMHQETATETLLPGNILLGTNANMQHSPRTHHVALKEKELGPISILAPFSALIISITLVIFFLMRFYILENFLIRRAYGSIYTEMSELNRRGFINHHIAGFTKIIIFIVAAYPFICITFGKATFQTAYAPGSGVTLGDILVVVAQMLIAMYIFELIYRVQLSPVAVMHHIGTILIGQTAVAISLRSVREPDADIEFVLCTVWGAFDIISEFFPHIAIILYRVFPKRHHFLSRVFLLSCFSTAFGTLSETVVTMWLFGSLWSRWRLAFKVVTPLLHIAFSAAQIHGSLVFWRMYRRQQRCMKDRANEREEEQVLDAKLFEAVKPCDGRLYYFHRAIIST</sequence>
<keyword evidence="1" id="KW-1133">Transmembrane helix</keyword>
<reference evidence="3" key="1">
    <citation type="journal article" date="2017" name="Nat. Microbiol.">
        <title>Global analysis of biosynthetic gene clusters reveals vast potential of secondary metabolite production in Penicillium species.</title>
        <authorList>
            <person name="Nielsen J.C."/>
            <person name="Grijseels S."/>
            <person name="Prigent S."/>
            <person name="Ji B."/>
            <person name="Dainat J."/>
            <person name="Nielsen K.F."/>
            <person name="Frisvad J.C."/>
            <person name="Workman M."/>
            <person name="Nielsen J."/>
        </authorList>
    </citation>
    <scope>NUCLEOTIDE SEQUENCE [LARGE SCALE GENOMIC DNA]</scope>
    <source>
        <strain evidence="3">IBT 31811</strain>
    </source>
</reference>
<feature type="transmembrane region" description="Helical" evidence="1">
    <location>
        <begin position="228"/>
        <end position="253"/>
    </location>
</feature>
<protein>
    <recommendedName>
        <fullName evidence="4">TLC domain-containing protein</fullName>
    </recommendedName>
</protein>
<gene>
    <name evidence="2" type="ORF">PENANT_c015G11713</name>
</gene>
<dbReference type="AlphaFoldDB" id="A0A1V6Q3N3"/>
<evidence type="ECO:0008006" key="4">
    <source>
        <dbReference type="Google" id="ProtNLM"/>
    </source>
</evidence>
<organism evidence="2 3">
    <name type="scientific">Penicillium antarcticum</name>
    <dbReference type="NCBI Taxonomy" id="416450"/>
    <lineage>
        <taxon>Eukaryota</taxon>
        <taxon>Fungi</taxon>
        <taxon>Dikarya</taxon>
        <taxon>Ascomycota</taxon>
        <taxon>Pezizomycotina</taxon>
        <taxon>Eurotiomycetes</taxon>
        <taxon>Eurotiomycetidae</taxon>
        <taxon>Eurotiales</taxon>
        <taxon>Aspergillaceae</taxon>
        <taxon>Penicillium</taxon>
    </lineage>
</organism>
<keyword evidence="1" id="KW-0812">Transmembrane</keyword>
<feature type="transmembrane region" description="Helical" evidence="1">
    <location>
        <begin position="164"/>
        <end position="185"/>
    </location>
</feature>
<feature type="transmembrane region" description="Helical" evidence="1">
    <location>
        <begin position="130"/>
        <end position="152"/>
    </location>
</feature>
<keyword evidence="1" id="KW-0472">Membrane</keyword>
<feature type="transmembrane region" description="Helical" evidence="1">
    <location>
        <begin position="197"/>
        <end position="216"/>
    </location>
</feature>
<comment type="caution">
    <text evidence="2">The sequence shown here is derived from an EMBL/GenBank/DDBJ whole genome shotgun (WGS) entry which is preliminary data.</text>
</comment>
<evidence type="ECO:0000313" key="2">
    <source>
        <dbReference type="EMBL" id="OQD83841.1"/>
    </source>
</evidence>
<feature type="transmembrane region" description="Helical" evidence="1">
    <location>
        <begin position="77"/>
        <end position="100"/>
    </location>
</feature>
<proteinExistence type="predicted"/>